<gene>
    <name evidence="3" type="ORF">SacmaDRAFT_1449</name>
</gene>
<dbReference type="SUPFAM" id="SSF160631">
    <property type="entry name" value="SMI1/KNR4-like"/>
    <property type="match status" value="1"/>
</dbReference>
<evidence type="ECO:0000313" key="4">
    <source>
        <dbReference type="Proteomes" id="UP000004926"/>
    </source>
</evidence>
<organism evidence="3 4">
    <name type="scientific">Saccharomonospora marina XMU15</name>
    <dbReference type="NCBI Taxonomy" id="882083"/>
    <lineage>
        <taxon>Bacteria</taxon>
        <taxon>Bacillati</taxon>
        <taxon>Actinomycetota</taxon>
        <taxon>Actinomycetes</taxon>
        <taxon>Pseudonocardiales</taxon>
        <taxon>Pseudonocardiaceae</taxon>
        <taxon>Saccharomonospora</taxon>
    </lineage>
</organism>
<dbReference type="EMBL" id="CM001439">
    <property type="protein sequence ID" value="EHR49725.1"/>
    <property type="molecule type" value="Genomic_DNA"/>
</dbReference>
<evidence type="ECO:0000313" key="3">
    <source>
        <dbReference type="EMBL" id="EHR49725.1"/>
    </source>
</evidence>
<feature type="region of interest" description="Disordered" evidence="1">
    <location>
        <begin position="105"/>
        <end position="125"/>
    </location>
</feature>
<sequence>MSENPEGPESYAESAVREVLMADDARVDAAVGYAALLLACVGAASESDRLVSRWQAVTSRPAVLLVPDEVTARAWGMLFAARGAPDWGGELPPLDLDAEERAHRKHLDAGGPLREQAAEAEDRAREGDLQGARCALARWAEQARLSARPDIATLAACRHVAPLLVQGTLAVADGWARDYAGTLIAALHTRYRTESRPLDWRELIERIMWLRGEPGNVPPPATHAGIDDAQRRLGVRLPPQYLEFLLTCDGLPADVAFPRLLGTAELFTGGHGVHISDPPGLVLLAESGRIVESDPLFGVTTHSGIRALLQEHLRLLEAAL</sequence>
<dbReference type="InterPro" id="IPR037883">
    <property type="entry name" value="Knr4/Smi1-like_sf"/>
</dbReference>
<accession>H5X0K0</accession>
<protein>
    <recommendedName>
        <fullName evidence="2">Knr4/Smi1-like domain-containing protein</fullName>
    </recommendedName>
</protein>
<dbReference type="eggNOG" id="ENOG5033QW4">
    <property type="taxonomic scope" value="Bacteria"/>
</dbReference>
<evidence type="ECO:0000256" key="1">
    <source>
        <dbReference type="SAM" id="MobiDB-lite"/>
    </source>
</evidence>
<feature type="domain" description="Knr4/Smi1-like" evidence="2">
    <location>
        <begin position="220"/>
        <end position="315"/>
    </location>
</feature>
<keyword evidence="4" id="KW-1185">Reference proteome</keyword>
<dbReference type="AlphaFoldDB" id="H5X0K0"/>
<dbReference type="STRING" id="882083.SacmaDRAFT_1449"/>
<dbReference type="SMART" id="SM00860">
    <property type="entry name" value="SMI1_KNR4"/>
    <property type="match status" value="1"/>
</dbReference>
<proteinExistence type="predicted"/>
<name>H5X0K0_9PSEU</name>
<reference evidence="3 4" key="1">
    <citation type="journal article" date="2012" name="Stand. Genomic Sci.">
        <title>Genome sequence of the ocean sediment bacterium Saccharomonospora marina type strain (XMU15(T)).</title>
        <authorList>
            <person name="Klenk H.P."/>
            <person name="Lu M."/>
            <person name="Lucas S."/>
            <person name="Lapidus A."/>
            <person name="Copeland A."/>
            <person name="Pitluck S."/>
            <person name="Goodwin L.A."/>
            <person name="Han C."/>
            <person name="Tapia R."/>
            <person name="Brambilla E.M."/>
            <person name="Potter G."/>
            <person name="Land M."/>
            <person name="Ivanova N."/>
            <person name="Rohde M."/>
            <person name="Goker M."/>
            <person name="Detter J.C."/>
            <person name="Li W.J."/>
            <person name="Kyrpides N.C."/>
            <person name="Woyke T."/>
        </authorList>
    </citation>
    <scope>NUCLEOTIDE SEQUENCE [LARGE SCALE GENOMIC DNA]</scope>
    <source>
        <strain evidence="3 4">XMU15</strain>
    </source>
</reference>
<dbReference type="HOGENOM" id="CLU_848990_0_0_11"/>
<dbReference type="Proteomes" id="UP000004926">
    <property type="component" value="Chromosome"/>
</dbReference>
<feature type="compositionally biased region" description="Basic and acidic residues" evidence="1">
    <location>
        <begin position="116"/>
        <end position="125"/>
    </location>
</feature>
<evidence type="ECO:0000259" key="2">
    <source>
        <dbReference type="SMART" id="SM00860"/>
    </source>
</evidence>
<dbReference type="InterPro" id="IPR018958">
    <property type="entry name" value="Knr4/Smi1-like_dom"/>
</dbReference>
<dbReference type="RefSeq" id="WP_009153111.1">
    <property type="nucleotide sequence ID" value="NZ_CM001439.1"/>
</dbReference>